<name>A0A6C0F8K7_9ZZZZ</name>
<sequence>MNHYMYPSNAKEAIVSYFVIMLEYIAETKFLCPLEDIMACD</sequence>
<protein>
    <submittedName>
        <fullName evidence="1">Uncharacterized protein</fullName>
    </submittedName>
</protein>
<organism evidence="1">
    <name type="scientific">viral metagenome</name>
    <dbReference type="NCBI Taxonomy" id="1070528"/>
    <lineage>
        <taxon>unclassified sequences</taxon>
        <taxon>metagenomes</taxon>
        <taxon>organismal metagenomes</taxon>
    </lineage>
</organism>
<dbReference type="EMBL" id="MN738827">
    <property type="protein sequence ID" value="QHT38166.1"/>
    <property type="molecule type" value="Genomic_DNA"/>
</dbReference>
<accession>A0A6C0F8K7</accession>
<evidence type="ECO:0000313" key="1">
    <source>
        <dbReference type="EMBL" id="QHT38166.1"/>
    </source>
</evidence>
<reference evidence="1" key="1">
    <citation type="journal article" date="2020" name="Nature">
        <title>Giant virus diversity and host interactions through global metagenomics.</title>
        <authorList>
            <person name="Schulz F."/>
            <person name="Roux S."/>
            <person name="Paez-Espino D."/>
            <person name="Jungbluth S."/>
            <person name="Walsh D.A."/>
            <person name="Denef V.J."/>
            <person name="McMahon K.D."/>
            <person name="Konstantinidis K.T."/>
            <person name="Eloe-Fadrosh E.A."/>
            <person name="Kyrpides N.C."/>
            <person name="Woyke T."/>
        </authorList>
    </citation>
    <scope>NUCLEOTIDE SEQUENCE</scope>
    <source>
        <strain evidence="1">GVMAG-S-ERX556049-19</strain>
    </source>
</reference>
<dbReference type="AlphaFoldDB" id="A0A6C0F8K7"/>
<proteinExistence type="predicted"/>